<gene>
    <name evidence="4" type="ORF">Q2T52_01605</name>
</gene>
<reference evidence="4" key="2">
    <citation type="submission" date="2023-07" db="EMBL/GenBank/DDBJ databases">
        <authorList>
            <person name="Sun H."/>
        </authorList>
    </citation>
    <scope>NUCLEOTIDE SEQUENCE</scope>
    <source>
        <strain evidence="4">05753</strain>
    </source>
</reference>
<accession>A0ABT8SQP3</accession>
<dbReference type="RefSeq" id="WP_302074935.1">
    <property type="nucleotide sequence ID" value="NZ_JAUKWQ010000001.1"/>
</dbReference>
<keyword evidence="1 4" id="KW-0489">Methyltransferase</keyword>
<evidence type="ECO:0000313" key="5">
    <source>
        <dbReference type="Proteomes" id="UP001169006"/>
    </source>
</evidence>
<evidence type="ECO:0000259" key="3">
    <source>
        <dbReference type="Pfam" id="PF13649"/>
    </source>
</evidence>
<evidence type="ECO:0000256" key="1">
    <source>
        <dbReference type="ARBA" id="ARBA00022603"/>
    </source>
</evidence>
<name>A0ABT8SQP3_9HYPH</name>
<keyword evidence="2 4" id="KW-0808">Transferase</keyword>
<dbReference type="EC" id="2.1.-.-" evidence="4"/>
<sequence length="193" mass="21097">MSGTEQFYSSHAAVYADDPRVLPHPWRERFLALLPVGAAILELGCGGGHDTRCMIDAGFAVTPTDGIAEIAAEAAQRLGVSVQVLRFEDIAFEAAFDGVYASACLLHVPRADLGEILGKVRRALKPSGLFYASYKAGKAEGHDGFGRYFNYPDAAWLEETYRSAGWSHVTLEEADGLGYDRQQTRWLHVFAQA</sequence>
<keyword evidence="5" id="KW-1185">Reference proteome</keyword>
<organism evidence="4 5">
    <name type="scientific">Rhizobium oryzicola</name>
    <dbReference type="NCBI Taxonomy" id="1232668"/>
    <lineage>
        <taxon>Bacteria</taxon>
        <taxon>Pseudomonadati</taxon>
        <taxon>Pseudomonadota</taxon>
        <taxon>Alphaproteobacteria</taxon>
        <taxon>Hyphomicrobiales</taxon>
        <taxon>Rhizobiaceae</taxon>
        <taxon>Rhizobium/Agrobacterium group</taxon>
        <taxon>Rhizobium</taxon>
    </lineage>
</organism>
<dbReference type="SUPFAM" id="SSF53335">
    <property type="entry name" value="S-adenosyl-L-methionine-dependent methyltransferases"/>
    <property type="match status" value="1"/>
</dbReference>
<dbReference type="InterPro" id="IPR041698">
    <property type="entry name" value="Methyltransf_25"/>
</dbReference>
<proteinExistence type="predicted"/>
<dbReference type="Pfam" id="PF13649">
    <property type="entry name" value="Methyltransf_25"/>
    <property type="match status" value="1"/>
</dbReference>
<feature type="domain" description="Methyltransferase" evidence="3">
    <location>
        <begin position="40"/>
        <end position="128"/>
    </location>
</feature>
<dbReference type="CDD" id="cd02440">
    <property type="entry name" value="AdoMet_MTases"/>
    <property type="match status" value="1"/>
</dbReference>
<protein>
    <submittedName>
        <fullName evidence="4">Class I SAM-dependent methyltransferase</fullName>
        <ecNumber evidence="4">2.1.-.-</ecNumber>
    </submittedName>
</protein>
<comment type="caution">
    <text evidence="4">The sequence shown here is derived from an EMBL/GenBank/DDBJ whole genome shotgun (WGS) entry which is preliminary data.</text>
</comment>
<dbReference type="GO" id="GO:0008168">
    <property type="term" value="F:methyltransferase activity"/>
    <property type="evidence" value="ECO:0007669"/>
    <property type="project" value="UniProtKB-KW"/>
</dbReference>
<dbReference type="Gene3D" id="3.40.50.150">
    <property type="entry name" value="Vaccinia Virus protein VP39"/>
    <property type="match status" value="1"/>
</dbReference>
<dbReference type="GO" id="GO:0032259">
    <property type="term" value="P:methylation"/>
    <property type="evidence" value="ECO:0007669"/>
    <property type="project" value="UniProtKB-KW"/>
</dbReference>
<dbReference type="EMBL" id="JAUKWQ010000001">
    <property type="protein sequence ID" value="MDO1580780.1"/>
    <property type="molecule type" value="Genomic_DNA"/>
</dbReference>
<dbReference type="PANTHER" id="PTHR43861:SF1">
    <property type="entry name" value="TRANS-ACONITATE 2-METHYLTRANSFERASE"/>
    <property type="match status" value="1"/>
</dbReference>
<evidence type="ECO:0000313" key="4">
    <source>
        <dbReference type="EMBL" id="MDO1580780.1"/>
    </source>
</evidence>
<evidence type="ECO:0000256" key="2">
    <source>
        <dbReference type="ARBA" id="ARBA00022679"/>
    </source>
</evidence>
<dbReference type="InterPro" id="IPR029063">
    <property type="entry name" value="SAM-dependent_MTases_sf"/>
</dbReference>
<dbReference type="PANTHER" id="PTHR43861">
    <property type="entry name" value="TRANS-ACONITATE 2-METHYLTRANSFERASE-RELATED"/>
    <property type="match status" value="1"/>
</dbReference>
<reference evidence="4" key="1">
    <citation type="journal article" date="2015" name="Int. J. Syst. Evol. Microbiol.">
        <title>Rhizobium oryzicola sp. nov., potential plant-growth-promoting endophytic bacteria isolated from rice roots.</title>
        <authorList>
            <person name="Zhang X.X."/>
            <person name="Gao J.S."/>
            <person name="Cao Y.H."/>
            <person name="Sheirdil R.A."/>
            <person name="Wang X.C."/>
            <person name="Zhang L."/>
        </authorList>
    </citation>
    <scope>NUCLEOTIDE SEQUENCE</scope>
    <source>
        <strain evidence="4">05753</strain>
    </source>
</reference>
<dbReference type="Proteomes" id="UP001169006">
    <property type="component" value="Unassembled WGS sequence"/>
</dbReference>